<dbReference type="RefSeq" id="WP_109711505.1">
    <property type="nucleotide sequence ID" value="NZ_QGDS01000006.1"/>
</dbReference>
<dbReference type="Gene3D" id="3.30.420.40">
    <property type="match status" value="2"/>
</dbReference>
<evidence type="ECO:0000256" key="2">
    <source>
        <dbReference type="ARBA" id="ARBA00022679"/>
    </source>
</evidence>
<proteinExistence type="inferred from homology"/>
<accession>A0A315ZW09</accession>
<dbReference type="InterPro" id="IPR018485">
    <property type="entry name" value="FGGY_C"/>
</dbReference>
<keyword evidence="3 6" id="KW-0418">Kinase</keyword>
<evidence type="ECO:0000256" key="1">
    <source>
        <dbReference type="ARBA" id="ARBA00009156"/>
    </source>
</evidence>
<evidence type="ECO:0000259" key="5">
    <source>
        <dbReference type="Pfam" id="PF02782"/>
    </source>
</evidence>
<feature type="domain" description="Carbohydrate kinase FGGY N-terminal" evidence="4">
    <location>
        <begin position="3"/>
        <end position="235"/>
    </location>
</feature>
<dbReference type="GO" id="GO:0016301">
    <property type="term" value="F:kinase activity"/>
    <property type="evidence" value="ECO:0007669"/>
    <property type="project" value="UniProtKB-KW"/>
</dbReference>
<evidence type="ECO:0000259" key="4">
    <source>
        <dbReference type="Pfam" id="PF00370"/>
    </source>
</evidence>
<dbReference type="Proteomes" id="UP000254051">
    <property type="component" value="Unassembled WGS sequence"/>
</dbReference>
<evidence type="ECO:0000256" key="3">
    <source>
        <dbReference type="ARBA" id="ARBA00022777"/>
    </source>
</evidence>
<organism evidence="6 7">
    <name type="scientific">Faecalicatena contorta</name>
    <dbReference type="NCBI Taxonomy" id="39482"/>
    <lineage>
        <taxon>Bacteria</taxon>
        <taxon>Bacillati</taxon>
        <taxon>Bacillota</taxon>
        <taxon>Clostridia</taxon>
        <taxon>Lachnospirales</taxon>
        <taxon>Lachnospiraceae</taxon>
        <taxon>Faecalicatena</taxon>
    </lineage>
</organism>
<dbReference type="Pfam" id="PF02782">
    <property type="entry name" value="FGGY_C"/>
    <property type="match status" value="1"/>
</dbReference>
<dbReference type="InterPro" id="IPR000577">
    <property type="entry name" value="Carb_kinase_FGGY"/>
</dbReference>
<reference evidence="7" key="1">
    <citation type="submission" date="2017-07" db="EMBL/GenBank/DDBJ databases">
        <authorList>
            <person name="Varghese N."/>
            <person name="Submissions S."/>
        </authorList>
    </citation>
    <scope>NUCLEOTIDE SEQUENCE [LARGE SCALE GENOMIC DNA]</scope>
    <source>
        <strain evidence="7">NLAE-zl-C134</strain>
    </source>
</reference>
<dbReference type="GO" id="GO:0005975">
    <property type="term" value="P:carbohydrate metabolic process"/>
    <property type="evidence" value="ECO:0007669"/>
    <property type="project" value="InterPro"/>
</dbReference>
<dbReference type="PIRSF" id="PIRSF000538">
    <property type="entry name" value="GlpK"/>
    <property type="match status" value="1"/>
</dbReference>
<gene>
    <name evidence="6" type="ORF">SAMN05216529_106232</name>
</gene>
<dbReference type="InterPro" id="IPR043129">
    <property type="entry name" value="ATPase_NBD"/>
</dbReference>
<dbReference type="InterPro" id="IPR050406">
    <property type="entry name" value="FGGY_Carb_Kinase"/>
</dbReference>
<name>A0A315ZW09_9FIRM</name>
<feature type="domain" description="Carbohydrate kinase FGGY C-terminal" evidence="5">
    <location>
        <begin position="246"/>
        <end position="424"/>
    </location>
</feature>
<dbReference type="PANTHER" id="PTHR43095">
    <property type="entry name" value="SUGAR KINASE"/>
    <property type="match status" value="1"/>
</dbReference>
<dbReference type="OrthoDB" id="9805576at2"/>
<keyword evidence="2" id="KW-0808">Transferase</keyword>
<dbReference type="SUPFAM" id="SSF53067">
    <property type="entry name" value="Actin-like ATPase domain"/>
    <property type="match status" value="2"/>
</dbReference>
<dbReference type="EMBL" id="UHJJ01000006">
    <property type="protein sequence ID" value="SUQ14539.1"/>
    <property type="molecule type" value="Genomic_DNA"/>
</dbReference>
<dbReference type="CDD" id="cd07770">
    <property type="entry name" value="ASKHA_NBD_FGGY_GntK"/>
    <property type="match status" value="1"/>
</dbReference>
<keyword evidence="7" id="KW-1185">Reference proteome</keyword>
<dbReference type="InterPro" id="IPR018484">
    <property type="entry name" value="FGGY_N"/>
</dbReference>
<sequence length="469" mass="52524">MLILVLESSTTSAKAMLYDTETRQYETRVRPYPQMYKDITIHDAEQVFLTTVLLGKEIAEGRTISMIALGGTWHSVMLCNTQIKPVTPVYLWSYTGAAGLCSSLRQNTEQVNQYYQQTGCMVNAIYPMYKLLMLKEQYRLSDYIIMGQGTYSTFRLTGERVITECMASGTGLMNIHTGQWDEALLKQLEIKEEQLCSLIPYNKTFPLSREGSQLLGIQEGTPVIPANSDGGLNQVGVGALQEGVMTFSVGTSGAMRLSAGKAVIPQKPSTWCYRSPKSWLVGAATSGCCNCIDWFRSSVGNEKTYEELESGPGISENTPVFLPFLFGERCPGWDDEKRGGFLGIEPYHGVRDMYRGIQEGVLFNLYQCYKVILEVNGKPERIKLSGGILHSEVWRQMCVDIFQREMEIEEMPHGSLLGGAVLAMELLGVIPDASEFLEGEARIIKPNLDNAAIYEKKFRRYLKYYNANT</sequence>
<comment type="similarity">
    <text evidence="1">Belongs to the FGGY kinase family.</text>
</comment>
<evidence type="ECO:0000313" key="7">
    <source>
        <dbReference type="Proteomes" id="UP000254051"/>
    </source>
</evidence>
<dbReference type="PANTHER" id="PTHR43095:SF2">
    <property type="entry name" value="GLUCONOKINASE"/>
    <property type="match status" value="1"/>
</dbReference>
<evidence type="ECO:0000313" key="6">
    <source>
        <dbReference type="EMBL" id="SUQ14539.1"/>
    </source>
</evidence>
<dbReference type="AlphaFoldDB" id="A0A315ZW09"/>
<dbReference type="Pfam" id="PF00370">
    <property type="entry name" value="FGGY_N"/>
    <property type="match status" value="1"/>
</dbReference>
<protein>
    <submittedName>
        <fullName evidence="6">Gluconokinase</fullName>
    </submittedName>
</protein>